<sequence length="458" mass="51023">PFRDLLYEDRPEWAERYTKDEFEQMQRNSGLLDSEMQQGPSNKPYPDIYDSNWPFRPLGTPTGELTPESMVRAIREHYTAAWESMTPENRASWMQMGRMDSPDDLDGYLDGMVDNIVGGGTPLDPAIGWGNLPEGIERRAHEIAAEGPPGTPAAKEFNDLKYGELDAIPPSMLPDGVGHSPGGGVGHFGIDESGRTSWDEGGMWWPEAGDDEILDFLGVTHIDGVARSPKNPPGVNTGGPSDAFEPLVGPPGTPELTQDEADRILRAMQKPDAAAREPLPDTFTPDEIDQIVRNEGGLTDKEIQDLMDNPPGPPYGPASGGASTFQPPAHRSRSDYVAPPITERSPLEWTNPRGRYIFGLREEGLTFDAIGERLGLSGAGVRRIHQQTLGDFKHRDEFYQRIRDMNAPLTYKRDRLPATDPYWDDHPRFPDEAVAGKEYEDVWDDDLQRFLDRQEEGE</sequence>
<dbReference type="SUPFAM" id="SSF88659">
    <property type="entry name" value="Sigma3 and sigma4 domains of RNA polymerase sigma factors"/>
    <property type="match status" value="1"/>
</dbReference>
<accession>A0A382A2R2</accession>
<feature type="non-terminal residue" evidence="2">
    <location>
        <position position="1"/>
    </location>
</feature>
<reference evidence="2" key="1">
    <citation type="submission" date="2018-05" db="EMBL/GenBank/DDBJ databases">
        <authorList>
            <person name="Lanie J.A."/>
            <person name="Ng W.-L."/>
            <person name="Kazmierczak K.M."/>
            <person name="Andrzejewski T.M."/>
            <person name="Davidsen T.M."/>
            <person name="Wayne K.J."/>
            <person name="Tettelin H."/>
            <person name="Glass J.I."/>
            <person name="Rusch D."/>
            <person name="Podicherti R."/>
            <person name="Tsui H.-C.T."/>
            <person name="Winkler M.E."/>
        </authorList>
    </citation>
    <scope>NUCLEOTIDE SEQUENCE</scope>
</reference>
<proteinExistence type="predicted"/>
<feature type="region of interest" description="Disordered" evidence="1">
    <location>
        <begin position="302"/>
        <end position="345"/>
    </location>
</feature>
<feature type="region of interest" description="Disordered" evidence="1">
    <location>
        <begin position="227"/>
        <end position="257"/>
    </location>
</feature>
<evidence type="ECO:0000313" key="2">
    <source>
        <dbReference type="EMBL" id="SVA95800.1"/>
    </source>
</evidence>
<dbReference type="EMBL" id="UINC01023674">
    <property type="protein sequence ID" value="SVA95800.1"/>
    <property type="molecule type" value="Genomic_DNA"/>
</dbReference>
<protein>
    <submittedName>
        <fullName evidence="2">Uncharacterized protein</fullName>
    </submittedName>
</protein>
<dbReference type="AlphaFoldDB" id="A0A382A2R2"/>
<name>A0A382A2R2_9ZZZZ</name>
<feature type="region of interest" description="Disordered" evidence="1">
    <location>
        <begin position="26"/>
        <end position="50"/>
    </location>
</feature>
<feature type="compositionally biased region" description="Polar residues" evidence="1">
    <location>
        <begin position="26"/>
        <end position="41"/>
    </location>
</feature>
<dbReference type="InterPro" id="IPR013324">
    <property type="entry name" value="RNA_pol_sigma_r3/r4-like"/>
</dbReference>
<evidence type="ECO:0000256" key="1">
    <source>
        <dbReference type="SAM" id="MobiDB-lite"/>
    </source>
</evidence>
<organism evidence="2">
    <name type="scientific">marine metagenome</name>
    <dbReference type="NCBI Taxonomy" id="408172"/>
    <lineage>
        <taxon>unclassified sequences</taxon>
        <taxon>metagenomes</taxon>
        <taxon>ecological metagenomes</taxon>
    </lineage>
</organism>
<gene>
    <name evidence="2" type="ORF">METZ01_LOCUS148654</name>
</gene>